<keyword evidence="3" id="KW-1185">Reference proteome</keyword>
<evidence type="ECO:0000313" key="3">
    <source>
        <dbReference type="Proteomes" id="UP001385951"/>
    </source>
</evidence>
<feature type="region of interest" description="Disordered" evidence="1">
    <location>
        <begin position="1"/>
        <end position="45"/>
    </location>
</feature>
<feature type="compositionally biased region" description="Polar residues" evidence="1">
    <location>
        <begin position="1"/>
        <end position="17"/>
    </location>
</feature>
<feature type="compositionally biased region" description="Basic and acidic residues" evidence="1">
    <location>
        <begin position="73"/>
        <end position="82"/>
    </location>
</feature>
<protein>
    <submittedName>
        <fullName evidence="2">Uncharacterized protein</fullName>
    </submittedName>
</protein>
<dbReference type="PANTHER" id="PTHR34213:SF2">
    <property type="entry name" value="NUCLEAR TRANSPORT FACTOR 2 (NTF2) FAMILY PROTEIN"/>
    <property type="match status" value="1"/>
</dbReference>
<dbReference type="SUPFAM" id="SSF54427">
    <property type="entry name" value="NTF2-like"/>
    <property type="match status" value="1"/>
</dbReference>
<gene>
    <name evidence="2" type="ORF">QCA50_002768</name>
</gene>
<reference evidence="2 3" key="1">
    <citation type="submission" date="2022-09" db="EMBL/GenBank/DDBJ databases">
        <authorList>
            <person name="Palmer J.M."/>
        </authorList>
    </citation>
    <scope>NUCLEOTIDE SEQUENCE [LARGE SCALE GENOMIC DNA]</scope>
    <source>
        <strain evidence="2 3">DSM 7382</strain>
    </source>
</reference>
<sequence length="249" mass="28391">MATTIEHTVQSTLGSSNPEAEPRHHEHQQPPPPVPNTHRRSSFSFSLPTPGLVGSIAEGAHYAGGLQPVHSSQVEHENSEQHVKHRRPEQLGSDDPAVEEVYRSVIEDLQEVYCGRVTLDILRRRFKRDAVFEDPLCVARGWDQYAAQWFALPKVITKSERTSFRIITATVSPNRLIFEQTQVYTFKFIGLTKVIPSVVIVDLDDDFRITRLEDQWYGSPLPKRWGASFLRKLNAKVTPWIFRVPKDNA</sequence>
<evidence type="ECO:0000313" key="2">
    <source>
        <dbReference type="EMBL" id="KAK7693202.1"/>
    </source>
</evidence>
<dbReference type="AlphaFoldDB" id="A0AAW0GKL6"/>
<comment type="caution">
    <text evidence="2">The sequence shown here is derived from an EMBL/GenBank/DDBJ whole genome shotgun (WGS) entry which is preliminary data.</text>
</comment>
<dbReference type="PANTHER" id="PTHR34213">
    <property type="entry name" value="NUCLEAR TRANSPORT FACTOR 2 (NTF2) FAMILY PROTEIN"/>
    <property type="match status" value="1"/>
</dbReference>
<organism evidence="2 3">
    <name type="scientific">Cerrena zonata</name>
    <dbReference type="NCBI Taxonomy" id="2478898"/>
    <lineage>
        <taxon>Eukaryota</taxon>
        <taxon>Fungi</taxon>
        <taxon>Dikarya</taxon>
        <taxon>Basidiomycota</taxon>
        <taxon>Agaricomycotina</taxon>
        <taxon>Agaricomycetes</taxon>
        <taxon>Polyporales</taxon>
        <taxon>Cerrenaceae</taxon>
        <taxon>Cerrena</taxon>
    </lineage>
</organism>
<feature type="region of interest" description="Disordered" evidence="1">
    <location>
        <begin position="70"/>
        <end position="95"/>
    </location>
</feature>
<accession>A0AAW0GKL6</accession>
<dbReference type="InterPro" id="IPR032710">
    <property type="entry name" value="NTF2-like_dom_sf"/>
</dbReference>
<proteinExistence type="predicted"/>
<dbReference type="Proteomes" id="UP001385951">
    <property type="component" value="Unassembled WGS sequence"/>
</dbReference>
<dbReference type="EMBL" id="JASBNA010000003">
    <property type="protein sequence ID" value="KAK7693202.1"/>
    <property type="molecule type" value="Genomic_DNA"/>
</dbReference>
<evidence type="ECO:0000256" key="1">
    <source>
        <dbReference type="SAM" id="MobiDB-lite"/>
    </source>
</evidence>
<name>A0AAW0GKL6_9APHY</name>